<dbReference type="EMBL" id="JACSQP010000003">
    <property type="protein sequence ID" value="MBD7957336.1"/>
    <property type="molecule type" value="Genomic_DNA"/>
</dbReference>
<evidence type="ECO:0000313" key="2">
    <source>
        <dbReference type="EMBL" id="MBD7957336.1"/>
    </source>
</evidence>
<dbReference type="InterPro" id="IPR043129">
    <property type="entry name" value="ATPase_NBD"/>
</dbReference>
<keyword evidence="3" id="KW-1185">Reference proteome</keyword>
<sequence>MADQAVLAIDAGQTGIKVRVSGAGTAQDMLFPGIRTHAPLLPQLAQVTRAVMERTHTSLTAVAAGVSGLTSAEADAGALRALLADTPVVRTLLAHDSTTAFLGALGDARGAVVAAGTGVVTLAVGASTMARVDGWGYLIGDAGSGYWIGREALDAVMRDYDGRGPATALRAVAEARWPDLSEAYIHLQSDDDRVAVIASLARAVAELGEAGDAVAQDITRRAAGELAHSVITALHRVDRSPDGPLPVCALGGVFHSAALRAAFDDRITRADLDIVLVAPAGQGLDGAVALAGLSPGHPLAASVSVSG</sequence>
<protein>
    <recommendedName>
        <fullName evidence="1">ATPase BadF/BadG/BcrA/BcrD type domain-containing protein</fullName>
    </recommendedName>
</protein>
<dbReference type="SUPFAM" id="SSF53067">
    <property type="entry name" value="Actin-like ATPase domain"/>
    <property type="match status" value="1"/>
</dbReference>
<comment type="caution">
    <text evidence="2">The sequence shown here is derived from an EMBL/GenBank/DDBJ whole genome shotgun (WGS) entry which is preliminary data.</text>
</comment>
<reference evidence="2 3" key="1">
    <citation type="submission" date="2020-08" db="EMBL/GenBank/DDBJ databases">
        <title>A Genomic Blueprint of the Chicken Gut Microbiome.</title>
        <authorList>
            <person name="Gilroy R."/>
            <person name="Ravi A."/>
            <person name="Getino M."/>
            <person name="Pursley I."/>
            <person name="Horton D.L."/>
            <person name="Alikhan N.-F."/>
            <person name="Baker D."/>
            <person name="Gharbi K."/>
            <person name="Hall N."/>
            <person name="Watson M."/>
            <person name="Adriaenssens E.M."/>
            <person name="Foster-Nyarko E."/>
            <person name="Jarju S."/>
            <person name="Secka A."/>
            <person name="Antonio M."/>
            <person name="Oren A."/>
            <person name="Chaudhuri R."/>
            <person name="La Ragione R.M."/>
            <person name="Hildebrand F."/>
            <person name="Pallen M.J."/>
        </authorList>
    </citation>
    <scope>NUCLEOTIDE SEQUENCE [LARGE SCALE GENOMIC DNA]</scope>
    <source>
        <strain evidence="2 3">Sa4CUA7</strain>
    </source>
</reference>
<dbReference type="InterPro" id="IPR052519">
    <property type="entry name" value="Euk-type_GlcNAc_Kinase"/>
</dbReference>
<dbReference type="InterPro" id="IPR002731">
    <property type="entry name" value="ATPase_BadF"/>
</dbReference>
<dbReference type="Proteomes" id="UP000648352">
    <property type="component" value="Unassembled WGS sequence"/>
</dbReference>
<organism evidence="2 3">
    <name type="scientific">Microbacterium pullorum</name>
    <dbReference type="NCBI Taxonomy" id="2762236"/>
    <lineage>
        <taxon>Bacteria</taxon>
        <taxon>Bacillati</taxon>
        <taxon>Actinomycetota</taxon>
        <taxon>Actinomycetes</taxon>
        <taxon>Micrococcales</taxon>
        <taxon>Microbacteriaceae</taxon>
        <taxon>Microbacterium</taxon>
    </lineage>
</organism>
<gene>
    <name evidence="2" type="ORF">H9651_06770</name>
</gene>
<dbReference type="PANTHER" id="PTHR43190:SF3">
    <property type="entry name" value="N-ACETYL-D-GLUCOSAMINE KINASE"/>
    <property type="match status" value="1"/>
</dbReference>
<proteinExistence type="predicted"/>
<dbReference type="RefSeq" id="WP_191718506.1">
    <property type="nucleotide sequence ID" value="NZ_JACSQP010000003.1"/>
</dbReference>
<dbReference type="PANTHER" id="PTHR43190">
    <property type="entry name" value="N-ACETYL-D-GLUCOSAMINE KINASE"/>
    <property type="match status" value="1"/>
</dbReference>
<dbReference type="Gene3D" id="3.30.420.40">
    <property type="match status" value="2"/>
</dbReference>
<dbReference type="Pfam" id="PF01869">
    <property type="entry name" value="BcrAD_BadFG"/>
    <property type="match status" value="1"/>
</dbReference>
<accession>A0ABR8S1I2</accession>
<name>A0ABR8S1I2_9MICO</name>
<feature type="domain" description="ATPase BadF/BadG/BcrA/BcrD type" evidence="1">
    <location>
        <begin position="43"/>
        <end position="291"/>
    </location>
</feature>
<evidence type="ECO:0000313" key="3">
    <source>
        <dbReference type="Proteomes" id="UP000648352"/>
    </source>
</evidence>
<evidence type="ECO:0000259" key="1">
    <source>
        <dbReference type="Pfam" id="PF01869"/>
    </source>
</evidence>